<accession>A0ABQ3U295</accession>
<reference evidence="1" key="1">
    <citation type="submission" date="2024-05" db="EMBL/GenBank/DDBJ databases">
        <title>Whole genome shotgun sequence of Streptomyces hygroscopicus NBRC 113678.</title>
        <authorList>
            <person name="Komaki H."/>
            <person name="Tamura T."/>
        </authorList>
    </citation>
    <scope>NUCLEOTIDE SEQUENCE</scope>
    <source>
        <strain evidence="1">N11-34</strain>
    </source>
</reference>
<organism evidence="1 2">
    <name type="scientific">Streptomyces hygroscopicus</name>
    <dbReference type="NCBI Taxonomy" id="1912"/>
    <lineage>
        <taxon>Bacteria</taxon>
        <taxon>Bacillati</taxon>
        <taxon>Actinomycetota</taxon>
        <taxon>Actinomycetes</taxon>
        <taxon>Kitasatosporales</taxon>
        <taxon>Streptomycetaceae</taxon>
        <taxon>Streptomyces</taxon>
        <taxon>Streptomyces violaceusniger group</taxon>
    </lineage>
</organism>
<evidence type="ECO:0000313" key="2">
    <source>
        <dbReference type="Proteomes" id="UP001054854"/>
    </source>
</evidence>
<evidence type="ECO:0000313" key="1">
    <source>
        <dbReference type="EMBL" id="GHJ29698.1"/>
    </source>
</evidence>
<sequence>MAPLVAPAVDLSLLGLLLGIRRFALHGAGAEELCPARRLLMFSSLVTLALNVADPLIAGHLGEAAFDAVGPALLIGWADVGPGLLQALGTAARSVADGRATASA</sequence>
<dbReference type="Proteomes" id="UP001054854">
    <property type="component" value="Unassembled WGS sequence"/>
</dbReference>
<name>A0ABQ3U295_STRHY</name>
<comment type="caution">
    <text evidence="1">The sequence shown here is derived from an EMBL/GenBank/DDBJ whole genome shotgun (WGS) entry which is preliminary data.</text>
</comment>
<proteinExistence type="predicted"/>
<keyword evidence="2" id="KW-1185">Reference proteome</keyword>
<gene>
    <name evidence="1" type="ORF">TPA0910_41310</name>
</gene>
<protein>
    <submittedName>
        <fullName evidence="1">Uncharacterized protein</fullName>
    </submittedName>
</protein>
<dbReference type="RefSeq" id="WP_236257684.1">
    <property type="nucleotide sequence ID" value="NZ_BNEK01000003.1"/>
</dbReference>
<dbReference type="EMBL" id="BNEK01000003">
    <property type="protein sequence ID" value="GHJ29698.1"/>
    <property type="molecule type" value="Genomic_DNA"/>
</dbReference>